<dbReference type="InterPro" id="IPR025269">
    <property type="entry name" value="SAM-like_dom"/>
</dbReference>
<dbReference type="SUPFAM" id="SSF56349">
    <property type="entry name" value="DNA breaking-rejoining enzymes"/>
    <property type="match status" value="1"/>
</dbReference>
<dbReference type="Gene3D" id="1.10.443.10">
    <property type="entry name" value="Intergrase catalytic core"/>
    <property type="match status" value="1"/>
</dbReference>
<protein>
    <submittedName>
        <fullName evidence="7">Site-specific integrase</fullName>
    </submittedName>
</protein>
<evidence type="ECO:0000313" key="8">
    <source>
        <dbReference type="Proteomes" id="UP000886740"/>
    </source>
</evidence>
<evidence type="ECO:0000256" key="1">
    <source>
        <dbReference type="ARBA" id="ARBA00008857"/>
    </source>
</evidence>
<dbReference type="PANTHER" id="PTHR30349">
    <property type="entry name" value="PHAGE INTEGRASE-RELATED"/>
    <property type="match status" value="1"/>
</dbReference>
<gene>
    <name evidence="7" type="ORF">H9977_12545</name>
</gene>
<keyword evidence="3 5" id="KW-0238">DNA-binding</keyword>
<comment type="caution">
    <text evidence="7">The sequence shown here is derived from an EMBL/GenBank/DDBJ whole genome shotgun (WGS) entry which is preliminary data.</text>
</comment>
<feature type="domain" description="Core-binding (CB)" evidence="6">
    <location>
        <begin position="1"/>
        <end position="87"/>
    </location>
</feature>
<dbReference type="PROSITE" id="PS51900">
    <property type="entry name" value="CB"/>
    <property type="match status" value="1"/>
</dbReference>
<dbReference type="Proteomes" id="UP000886740">
    <property type="component" value="Unassembled WGS sequence"/>
</dbReference>
<dbReference type="Gene3D" id="1.10.150.130">
    <property type="match status" value="1"/>
</dbReference>
<keyword evidence="2" id="KW-0229">DNA integration</keyword>
<dbReference type="EMBL" id="DXEL01000085">
    <property type="protein sequence ID" value="HIX75843.1"/>
    <property type="molecule type" value="Genomic_DNA"/>
</dbReference>
<dbReference type="InterPro" id="IPR002104">
    <property type="entry name" value="Integrase_catalytic"/>
</dbReference>
<evidence type="ECO:0000256" key="2">
    <source>
        <dbReference type="ARBA" id="ARBA00022908"/>
    </source>
</evidence>
<name>A0A9D1XAC6_9BACT</name>
<dbReference type="InterPro" id="IPR050090">
    <property type="entry name" value="Tyrosine_recombinase_XerCD"/>
</dbReference>
<evidence type="ECO:0000256" key="5">
    <source>
        <dbReference type="PROSITE-ProRule" id="PRU01248"/>
    </source>
</evidence>
<dbReference type="GO" id="GO:0003677">
    <property type="term" value="F:DNA binding"/>
    <property type="evidence" value="ECO:0007669"/>
    <property type="project" value="UniProtKB-UniRule"/>
</dbReference>
<dbReference type="InterPro" id="IPR013762">
    <property type="entry name" value="Integrase-like_cat_sf"/>
</dbReference>
<evidence type="ECO:0000256" key="3">
    <source>
        <dbReference type="ARBA" id="ARBA00023125"/>
    </source>
</evidence>
<evidence type="ECO:0000256" key="4">
    <source>
        <dbReference type="ARBA" id="ARBA00023172"/>
    </source>
</evidence>
<organism evidence="7 8">
    <name type="scientific">Candidatus Parabacteroides intestinipullorum</name>
    <dbReference type="NCBI Taxonomy" id="2838723"/>
    <lineage>
        <taxon>Bacteria</taxon>
        <taxon>Pseudomonadati</taxon>
        <taxon>Bacteroidota</taxon>
        <taxon>Bacteroidia</taxon>
        <taxon>Bacteroidales</taxon>
        <taxon>Tannerellaceae</taxon>
        <taxon>Parabacteroides</taxon>
    </lineage>
</organism>
<dbReference type="GO" id="GO:0006310">
    <property type="term" value="P:DNA recombination"/>
    <property type="evidence" value="ECO:0007669"/>
    <property type="project" value="UniProtKB-KW"/>
</dbReference>
<sequence>MGRSVSFFNYLRCRVEAKRSTGRFSSVDLYRAAGRHFRAYLGKDCSLAKITSIMVDDFKSYLKGKGLRSNTINSYLSSLRAVYNAACRESLVSPLKHPFAHLRLKREATAKRAVPVQVLERMAEEDWSDSPMLERAVDLSLFSFLAQGMPLVDLMSLRKENIQGNELVYCRRKTGTQIRMLVSSGMRRLMRKYQSDSDFIFPFLKEERNHQDYKSFLTRHNQALRAVGDRIKLNLRISSYVIRHTWASEALRQDIPVALISQAMGHASEKVTRCYLRLLDISTLGRANRKVIGRIDDLVVRKSL</sequence>
<dbReference type="InterPro" id="IPR011010">
    <property type="entry name" value="DNA_brk_join_enz"/>
</dbReference>
<dbReference type="PANTHER" id="PTHR30349:SF64">
    <property type="entry name" value="PROPHAGE INTEGRASE INTD-RELATED"/>
    <property type="match status" value="1"/>
</dbReference>
<reference evidence="7" key="2">
    <citation type="submission" date="2021-04" db="EMBL/GenBank/DDBJ databases">
        <authorList>
            <person name="Gilroy R."/>
        </authorList>
    </citation>
    <scope>NUCLEOTIDE SEQUENCE</scope>
    <source>
        <strain evidence="7">ChiGjej6B6-14162</strain>
    </source>
</reference>
<dbReference type="Pfam" id="PF00589">
    <property type="entry name" value="Phage_integrase"/>
    <property type="match status" value="1"/>
</dbReference>
<dbReference type="AlphaFoldDB" id="A0A9D1XAC6"/>
<dbReference type="InterPro" id="IPR010998">
    <property type="entry name" value="Integrase_recombinase_N"/>
</dbReference>
<dbReference type="Pfam" id="PF13102">
    <property type="entry name" value="Phage_int_SAM_5"/>
    <property type="match status" value="1"/>
</dbReference>
<evidence type="ECO:0000259" key="6">
    <source>
        <dbReference type="PROSITE" id="PS51900"/>
    </source>
</evidence>
<comment type="similarity">
    <text evidence="1">Belongs to the 'phage' integrase family.</text>
</comment>
<keyword evidence="4" id="KW-0233">DNA recombination</keyword>
<dbReference type="GO" id="GO:0015074">
    <property type="term" value="P:DNA integration"/>
    <property type="evidence" value="ECO:0007669"/>
    <property type="project" value="UniProtKB-KW"/>
</dbReference>
<accession>A0A9D1XAC6</accession>
<proteinExistence type="inferred from homology"/>
<reference evidence="7" key="1">
    <citation type="journal article" date="2021" name="PeerJ">
        <title>Extensive microbial diversity within the chicken gut microbiome revealed by metagenomics and culture.</title>
        <authorList>
            <person name="Gilroy R."/>
            <person name="Ravi A."/>
            <person name="Getino M."/>
            <person name="Pursley I."/>
            <person name="Horton D.L."/>
            <person name="Alikhan N.F."/>
            <person name="Baker D."/>
            <person name="Gharbi K."/>
            <person name="Hall N."/>
            <person name="Watson M."/>
            <person name="Adriaenssens E.M."/>
            <person name="Foster-Nyarko E."/>
            <person name="Jarju S."/>
            <person name="Secka A."/>
            <person name="Antonio M."/>
            <person name="Oren A."/>
            <person name="Chaudhuri R.R."/>
            <person name="La Ragione R."/>
            <person name="Hildebrand F."/>
            <person name="Pallen M.J."/>
        </authorList>
    </citation>
    <scope>NUCLEOTIDE SEQUENCE</scope>
    <source>
        <strain evidence="7">ChiGjej6B6-14162</strain>
    </source>
</reference>
<evidence type="ECO:0000313" key="7">
    <source>
        <dbReference type="EMBL" id="HIX75843.1"/>
    </source>
</evidence>
<dbReference type="InterPro" id="IPR044068">
    <property type="entry name" value="CB"/>
</dbReference>